<dbReference type="PRINTS" id="PR01547">
    <property type="entry name" value="YEAST176DUF"/>
</dbReference>
<keyword evidence="2 4" id="KW-0853">WD repeat</keyword>
<dbReference type="OrthoDB" id="10262360at2759"/>
<feature type="region of interest" description="Disordered" evidence="5">
    <location>
        <begin position="249"/>
        <end position="273"/>
    </location>
</feature>
<dbReference type="InterPro" id="IPR029347">
    <property type="entry name" value="Raptor_N"/>
</dbReference>
<dbReference type="GO" id="GO:0010506">
    <property type="term" value="P:regulation of autophagy"/>
    <property type="evidence" value="ECO:0007669"/>
    <property type="project" value="TreeGrafter"/>
</dbReference>
<feature type="region of interest" description="Disordered" evidence="5">
    <location>
        <begin position="810"/>
        <end position="844"/>
    </location>
</feature>
<dbReference type="InterPro" id="IPR004083">
    <property type="entry name" value="Raptor"/>
</dbReference>
<accession>A0A139APJ3</accession>
<protein>
    <recommendedName>
        <fullName evidence="6">Raptor N-terminal CASPase-like domain-containing protein</fullName>
    </recommendedName>
</protein>
<dbReference type="InterPro" id="IPR001680">
    <property type="entry name" value="WD40_rpt"/>
</dbReference>
<dbReference type="InterPro" id="IPR011989">
    <property type="entry name" value="ARM-like"/>
</dbReference>
<evidence type="ECO:0000313" key="8">
    <source>
        <dbReference type="Proteomes" id="UP000070544"/>
    </source>
</evidence>
<dbReference type="GO" id="GO:0030674">
    <property type="term" value="F:protein-macromolecule adaptor activity"/>
    <property type="evidence" value="ECO:0007669"/>
    <property type="project" value="TreeGrafter"/>
</dbReference>
<dbReference type="Proteomes" id="UP000070544">
    <property type="component" value="Unassembled WGS sequence"/>
</dbReference>
<dbReference type="GO" id="GO:0030307">
    <property type="term" value="P:positive regulation of cell growth"/>
    <property type="evidence" value="ECO:0007669"/>
    <property type="project" value="TreeGrafter"/>
</dbReference>
<comment type="similarity">
    <text evidence="1">Belongs to the WD repeat RAPTOR family.</text>
</comment>
<dbReference type="GO" id="GO:0043130">
    <property type="term" value="F:ubiquitin binding"/>
    <property type="evidence" value="ECO:0007669"/>
    <property type="project" value="EnsemblFungi"/>
</dbReference>
<evidence type="ECO:0000256" key="1">
    <source>
        <dbReference type="ARBA" id="ARBA00009257"/>
    </source>
</evidence>
<keyword evidence="3" id="KW-0677">Repeat</keyword>
<reference evidence="7 8" key="1">
    <citation type="journal article" date="2015" name="Genome Biol. Evol.">
        <title>Phylogenomic analyses indicate that early fungi evolved digesting cell walls of algal ancestors of land plants.</title>
        <authorList>
            <person name="Chang Y."/>
            <person name="Wang S."/>
            <person name="Sekimoto S."/>
            <person name="Aerts A.L."/>
            <person name="Choi C."/>
            <person name="Clum A."/>
            <person name="LaButti K.M."/>
            <person name="Lindquist E.A."/>
            <person name="Yee Ngan C."/>
            <person name="Ohm R.A."/>
            <person name="Salamov A.A."/>
            <person name="Grigoriev I.V."/>
            <person name="Spatafora J.W."/>
            <person name="Berbee M.L."/>
        </authorList>
    </citation>
    <scope>NUCLEOTIDE SEQUENCE [LARGE SCALE GENOMIC DNA]</scope>
    <source>
        <strain evidence="7 8">JEL478</strain>
    </source>
</reference>
<evidence type="ECO:0000259" key="6">
    <source>
        <dbReference type="SMART" id="SM01302"/>
    </source>
</evidence>
<dbReference type="PANTHER" id="PTHR12848">
    <property type="entry name" value="REGULATORY-ASSOCIATED PROTEIN OF MTOR"/>
    <property type="match status" value="1"/>
</dbReference>
<dbReference type="PANTHER" id="PTHR12848:SF16">
    <property type="entry name" value="REGULATORY-ASSOCIATED PROTEIN OF MTOR"/>
    <property type="match status" value="1"/>
</dbReference>
<dbReference type="GO" id="GO:0005886">
    <property type="term" value="C:plasma membrane"/>
    <property type="evidence" value="ECO:0007669"/>
    <property type="project" value="EnsemblFungi"/>
</dbReference>
<dbReference type="SMART" id="SM00320">
    <property type="entry name" value="WD40"/>
    <property type="match status" value="6"/>
</dbReference>
<dbReference type="SUPFAM" id="SSF50978">
    <property type="entry name" value="WD40 repeat-like"/>
    <property type="match status" value="1"/>
</dbReference>
<organism evidence="7 8">
    <name type="scientific">Gonapodya prolifera (strain JEL478)</name>
    <name type="common">Monoblepharis prolifera</name>
    <dbReference type="NCBI Taxonomy" id="1344416"/>
    <lineage>
        <taxon>Eukaryota</taxon>
        <taxon>Fungi</taxon>
        <taxon>Fungi incertae sedis</taxon>
        <taxon>Chytridiomycota</taxon>
        <taxon>Chytridiomycota incertae sedis</taxon>
        <taxon>Monoblepharidomycetes</taxon>
        <taxon>Monoblepharidales</taxon>
        <taxon>Gonapodyaceae</taxon>
        <taxon>Gonapodya</taxon>
    </lineage>
</organism>
<sequence>MAPQAVPGSGRDRAHDQRAGGPEDAQEVVQGGRTGVAQPRAVFFYQYYSERRHETNANPLPDHPSRLHPAHDWKMRERLKTVSVALVLCLNIGIDPPDIVKTSPCAKLEAWVDPFSMAPQKALDTIGRNLQQQYEVWQPRARYKLSLDPSVEETKKLCVGLRRNAKDERILFHYNGHGVPKPTQGGEIWVFNKNYTQYIPVSIYELQTWLGSPCIFVYDCSNAGNILTAFNRFAEQRDTEALRQLASLGGSQSSLPPGSTPGTPPGSSSNVASGPPPYVPFRDCIQLAACGPTEILPMNPDLPADIFTCCLTTPIEIALRWFVMQKSPLSNITPEMINKIPGKLNDRRTPLGELNWIFTAITDTIAWNVLPHDLFKRLFRQDLMVAALFRNYLLAERVMRSFKCTPMSYPALPPTHQHPLWQSWDLAADMVLSQLPALLAAEEAQANSQILQIANVSPGIPTSVPAAINAAAEARGTQLPAPGTTGATPPTPVTPLPSAAPSAQSLPDPAQQPLTTYRHSAFFAEQLTAFEVWLAKGAISKRLPEQLPIVLQVLLSQVHRLRALMLLSRFLDLGPWSVNLALSVGIFPYVLKLLQSPAAELKPVLVFIWAKILAVDSSCQNELLKDTGFMYFVNILASSVNMPPVPNISEHRAMCCFILSVFCHEFRAGQQACLKANVLGAAVVHLTDSDPLLRQWAAVCIGKLWERLPEAKFAAIKDSVHEKLCAMLGDVVPEVRAAAMFAIGAFMGDADRSENVVNIEHNVSISVLAATADASPLVRRELVVCLSKVVWFYSKKFVDAAFELLGEDQKRTGGSTEDPRRAKRAAVPNGGQGGAAGRAGGQDGASRAGNVSVYTCIWKVLLNLSVDPHPEVASYASRVVDYINLQLVTANLLDTNPSADAPIAVTSAPSLGSVNGGPSSGPSSLSVNGIERAVTASPKTMPSSAGLAINLNSSLSLGTKVGNGNNIRRSASFAYSLRNITGLSTSHSSDNILVGVESGRITPKGTPTLPGVAGYIRPRFAHLGNRSSPNLVATANAVASLAASPDAEKYEDVPATSAMSEDGRISIASSSVFGGAEGLPLESVFYDWCCEYFAEPQMKVPEVDDPGSVRSNERLWRQQRNNRVLYESKLVHELSERSATLANDGEPAKVLCFHQFEDHLVVANDKDTISVWDWKQSSRLNIFSNGNPTGSRPTSVRFINEEDVALLLVGSDEGVVRLYRNYESPERIEIVSAWRALTDLFPTSRGTGLITDWQQVTGSLLVAGDVKFIRVWDAEKELCVQDFPTKSNSSVTSMTSDRVSGMHVVGGFTDGAVRIYDRRSSSRDSLAMVLQQPNDSSPIVNVHLRPGSQDLVAGATSGEVRIWDLRQQSSVRTISMFQQSEMVTMSVHNHAPIIASASSNQLIKMTNLEGHILSMIRPYEGGVLGSFRSVIHTLTLHPHRLVLASGSADGHVLTWRSEAERMSESGLIRPV</sequence>
<dbReference type="Pfam" id="PF14538">
    <property type="entry name" value="Raptor_N"/>
    <property type="match status" value="1"/>
</dbReference>
<dbReference type="GO" id="GO:0031931">
    <property type="term" value="C:TORC1 complex"/>
    <property type="evidence" value="ECO:0007669"/>
    <property type="project" value="EnsemblFungi"/>
</dbReference>
<dbReference type="InterPro" id="IPR036322">
    <property type="entry name" value="WD40_repeat_dom_sf"/>
</dbReference>
<dbReference type="EMBL" id="KQ965741">
    <property type="protein sequence ID" value="KXS18669.1"/>
    <property type="molecule type" value="Genomic_DNA"/>
</dbReference>
<dbReference type="OMA" id="TEVCTND"/>
<evidence type="ECO:0000256" key="3">
    <source>
        <dbReference type="ARBA" id="ARBA00022737"/>
    </source>
</evidence>
<feature type="domain" description="Raptor N-terminal CASPase-like" evidence="6">
    <location>
        <begin position="78"/>
        <end position="231"/>
    </location>
</feature>
<name>A0A139APJ3_GONPJ</name>
<dbReference type="GO" id="GO:0031139">
    <property type="term" value="P:positive regulation of conjugation with cellular fusion"/>
    <property type="evidence" value="ECO:0007669"/>
    <property type="project" value="EnsemblFungi"/>
</dbReference>
<evidence type="ECO:0000256" key="2">
    <source>
        <dbReference type="ARBA" id="ARBA00022574"/>
    </source>
</evidence>
<dbReference type="STRING" id="1344416.A0A139APJ3"/>
<proteinExistence type="inferred from homology"/>
<dbReference type="GO" id="GO:0000329">
    <property type="term" value="C:fungal-type vacuole membrane"/>
    <property type="evidence" value="ECO:0007669"/>
    <property type="project" value="EnsemblFungi"/>
</dbReference>
<evidence type="ECO:0000256" key="5">
    <source>
        <dbReference type="SAM" id="MobiDB-lite"/>
    </source>
</evidence>
<feature type="repeat" description="WD" evidence="4">
    <location>
        <begin position="1424"/>
        <end position="1465"/>
    </location>
</feature>
<feature type="compositionally biased region" description="Low complexity" evidence="5">
    <location>
        <begin position="479"/>
        <end position="488"/>
    </location>
</feature>
<dbReference type="GO" id="GO:0009267">
    <property type="term" value="P:cellular response to starvation"/>
    <property type="evidence" value="ECO:0007669"/>
    <property type="project" value="EnsemblFungi"/>
</dbReference>
<dbReference type="SUPFAM" id="SSF48371">
    <property type="entry name" value="ARM repeat"/>
    <property type="match status" value="1"/>
</dbReference>
<feature type="compositionally biased region" description="Gly residues" evidence="5">
    <location>
        <begin position="830"/>
        <end position="843"/>
    </location>
</feature>
<feature type="region of interest" description="Disordered" evidence="5">
    <location>
        <begin position="1"/>
        <end position="32"/>
    </location>
</feature>
<gene>
    <name evidence="7" type="ORF">M427DRAFT_197186</name>
</gene>
<dbReference type="InterPro" id="IPR015943">
    <property type="entry name" value="WD40/YVTN_repeat-like_dom_sf"/>
</dbReference>
<dbReference type="SMART" id="SM01302">
    <property type="entry name" value="Raptor_N"/>
    <property type="match status" value="1"/>
</dbReference>
<evidence type="ECO:0000313" key="7">
    <source>
        <dbReference type="EMBL" id="KXS18669.1"/>
    </source>
</evidence>
<feature type="repeat" description="WD" evidence="4">
    <location>
        <begin position="1332"/>
        <end position="1373"/>
    </location>
</feature>
<dbReference type="InterPro" id="IPR016024">
    <property type="entry name" value="ARM-type_fold"/>
</dbReference>
<feature type="region of interest" description="Disordered" evidence="5">
    <location>
        <begin position="477"/>
        <end position="509"/>
    </location>
</feature>
<keyword evidence="8" id="KW-1185">Reference proteome</keyword>
<evidence type="ECO:0000256" key="4">
    <source>
        <dbReference type="PROSITE-ProRule" id="PRU00221"/>
    </source>
</evidence>
<dbReference type="Gene3D" id="1.25.10.10">
    <property type="entry name" value="Leucine-rich Repeat Variant"/>
    <property type="match status" value="1"/>
</dbReference>
<dbReference type="PROSITE" id="PS50082">
    <property type="entry name" value="WD_REPEATS_2"/>
    <property type="match status" value="2"/>
</dbReference>
<dbReference type="GO" id="GO:0031929">
    <property type="term" value="P:TOR signaling"/>
    <property type="evidence" value="ECO:0007669"/>
    <property type="project" value="InterPro"/>
</dbReference>
<dbReference type="GO" id="GO:0030874">
    <property type="term" value="C:nucleolar chromatin"/>
    <property type="evidence" value="ECO:0007669"/>
    <property type="project" value="EnsemblFungi"/>
</dbReference>
<dbReference type="GO" id="GO:0071230">
    <property type="term" value="P:cellular response to amino acid stimulus"/>
    <property type="evidence" value="ECO:0007669"/>
    <property type="project" value="TreeGrafter"/>
</dbReference>
<dbReference type="Gene3D" id="2.130.10.10">
    <property type="entry name" value="YVTN repeat-like/Quinoprotein amine dehydrogenase"/>
    <property type="match status" value="2"/>
</dbReference>